<reference evidence="2 3" key="1">
    <citation type="journal article" date="2021" name="Elife">
        <title>Chloroplast acquisition without the gene transfer in kleptoplastic sea slugs, Plakobranchus ocellatus.</title>
        <authorList>
            <person name="Maeda T."/>
            <person name="Takahashi S."/>
            <person name="Yoshida T."/>
            <person name="Shimamura S."/>
            <person name="Takaki Y."/>
            <person name="Nagai Y."/>
            <person name="Toyoda A."/>
            <person name="Suzuki Y."/>
            <person name="Arimoto A."/>
            <person name="Ishii H."/>
            <person name="Satoh N."/>
            <person name="Nishiyama T."/>
            <person name="Hasebe M."/>
            <person name="Maruyama T."/>
            <person name="Minagawa J."/>
            <person name="Obokata J."/>
            <person name="Shigenobu S."/>
        </authorList>
    </citation>
    <scope>NUCLEOTIDE SEQUENCE [LARGE SCALE GENOMIC DNA]</scope>
</reference>
<protein>
    <submittedName>
        <fullName evidence="2">Uncharacterized protein</fullName>
    </submittedName>
</protein>
<accession>A0AAV4DCS4</accession>
<name>A0AAV4DCS4_9GAST</name>
<dbReference type="AlphaFoldDB" id="A0AAV4DCS4"/>
<dbReference type="EMBL" id="BLXT01007728">
    <property type="protein sequence ID" value="GFO41840.1"/>
    <property type="molecule type" value="Genomic_DNA"/>
</dbReference>
<evidence type="ECO:0000256" key="1">
    <source>
        <dbReference type="SAM" id="MobiDB-lite"/>
    </source>
</evidence>
<dbReference type="Proteomes" id="UP000735302">
    <property type="component" value="Unassembled WGS sequence"/>
</dbReference>
<evidence type="ECO:0000313" key="3">
    <source>
        <dbReference type="Proteomes" id="UP000735302"/>
    </source>
</evidence>
<gene>
    <name evidence="2" type="ORF">PoB_006834500</name>
</gene>
<evidence type="ECO:0000313" key="2">
    <source>
        <dbReference type="EMBL" id="GFO41840.1"/>
    </source>
</evidence>
<keyword evidence="3" id="KW-1185">Reference proteome</keyword>
<organism evidence="2 3">
    <name type="scientific">Plakobranchus ocellatus</name>
    <dbReference type="NCBI Taxonomy" id="259542"/>
    <lineage>
        <taxon>Eukaryota</taxon>
        <taxon>Metazoa</taxon>
        <taxon>Spiralia</taxon>
        <taxon>Lophotrochozoa</taxon>
        <taxon>Mollusca</taxon>
        <taxon>Gastropoda</taxon>
        <taxon>Heterobranchia</taxon>
        <taxon>Euthyneura</taxon>
        <taxon>Panpulmonata</taxon>
        <taxon>Sacoglossa</taxon>
        <taxon>Placobranchoidea</taxon>
        <taxon>Plakobranchidae</taxon>
        <taxon>Plakobranchus</taxon>
    </lineage>
</organism>
<feature type="region of interest" description="Disordered" evidence="1">
    <location>
        <begin position="241"/>
        <end position="267"/>
    </location>
</feature>
<sequence>MYNVDYKNQDFFFPHPHAQGFSRYSGFLHLECYHTHPCMQTFVLVLAQCRRDTQNKLLGSNSVKADVKTPDNLFSMALVFLGLRKVAKPKNKVSDSALIDENNKSLEQKDLMFIRRDNTWNVGESKAMELVTKNNAKTQITPKIISNDKLTMQTATEGENDQNVKMSEVLSNCAEDSIVEIPVSESVAADSWMELRESDSMKTHRRRQRAAFMWFLMYTLHYNPQLTIERKNFLQRKRCLRGKNPRPGVSEDSEKKIEKVKSTSSDS</sequence>
<feature type="compositionally biased region" description="Basic and acidic residues" evidence="1">
    <location>
        <begin position="252"/>
        <end position="261"/>
    </location>
</feature>
<comment type="caution">
    <text evidence="2">The sequence shown here is derived from an EMBL/GenBank/DDBJ whole genome shotgun (WGS) entry which is preliminary data.</text>
</comment>
<proteinExistence type="predicted"/>